<dbReference type="GO" id="GO:0005524">
    <property type="term" value="F:ATP binding"/>
    <property type="evidence" value="ECO:0007669"/>
    <property type="project" value="UniProtKB-UniRule"/>
</dbReference>
<dbReference type="Proteomes" id="UP000051442">
    <property type="component" value="Unassembled WGS sequence"/>
</dbReference>
<dbReference type="HAMAP" id="MF_01453">
    <property type="entry name" value="AddB_type2"/>
    <property type="match status" value="1"/>
</dbReference>
<evidence type="ECO:0000256" key="8">
    <source>
        <dbReference type="ARBA" id="ARBA00023125"/>
    </source>
</evidence>
<comment type="similarity">
    <text evidence="10">Belongs to the helicase family. AddB/RexB type 2 subfamily.</text>
</comment>
<dbReference type="InterPro" id="IPR011604">
    <property type="entry name" value="PDDEXK-like_dom_sf"/>
</dbReference>
<keyword evidence="7 10" id="KW-0067">ATP-binding</keyword>
<dbReference type="GO" id="GO:0000724">
    <property type="term" value="P:double-strand break repair via homologous recombination"/>
    <property type="evidence" value="ECO:0007669"/>
    <property type="project" value="UniProtKB-UniRule"/>
</dbReference>
<dbReference type="RefSeq" id="WP_057151962.1">
    <property type="nucleotide sequence ID" value="NZ_AYZM01000104.1"/>
</dbReference>
<dbReference type="InterPro" id="IPR014141">
    <property type="entry name" value="DNA_helicase_suRexB"/>
</dbReference>
<organism evidence="13 14">
    <name type="scientific">Secundilactobacillus similis DSM 23365 = JCM 2765</name>
    <dbReference type="NCBI Taxonomy" id="1423804"/>
    <lineage>
        <taxon>Bacteria</taxon>
        <taxon>Bacillati</taxon>
        <taxon>Bacillota</taxon>
        <taxon>Bacilli</taxon>
        <taxon>Lactobacillales</taxon>
        <taxon>Lactobacillaceae</taxon>
        <taxon>Secundilactobacillus</taxon>
    </lineage>
</organism>
<evidence type="ECO:0000256" key="5">
    <source>
        <dbReference type="ARBA" id="ARBA00022806"/>
    </source>
</evidence>
<dbReference type="GO" id="GO:0003690">
    <property type="term" value="F:double-stranded DNA binding"/>
    <property type="evidence" value="ECO:0007669"/>
    <property type="project" value="UniProtKB-UniRule"/>
</dbReference>
<keyword evidence="2 10" id="KW-0547">Nucleotide-binding</keyword>
<evidence type="ECO:0000256" key="2">
    <source>
        <dbReference type="ARBA" id="ARBA00022741"/>
    </source>
</evidence>
<keyword evidence="9 10" id="KW-0234">DNA repair</keyword>
<comment type="miscellaneous">
    <text evidence="10">Despite having helicase-like domains, this subunit does not have helicase activity.</text>
</comment>
<dbReference type="GO" id="GO:0008409">
    <property type="term" value="F:5'-3' exonuclease activity"/>
    <property type="evidence" value="ECO:0007669"/>
    <property type="project" value="UniProtKB-UniRule"/>
</dbReference>
<evidence type="ECO:0000256" key="9">
    <source>
        <dbReference type="ARBA" id="ARBA00023204"/>
    </source>
</evidence>
<dbReference type="Gene3D" id="3.90.320.10">
    <property type="match status" value="1"/>
</dbReference>
<keyword evidence="3 10" id="KW-0227">DNA damage</keyword>
<evidence type="ECO:0000256" key="10">
    <source>
        <dbReference type="HAMAP-Rule" id="MF_01453"/>
    </source>
</evidence>
<name>A0A0R2F641_9LACO</name>
<dbReference type="AlphaFoldDB" id="A0A0R2F641"/>
<dbReference type="InterPro" id="IPR049035">
    <property type="entry name" value="ADDB_N"/>
</dbReference>
<evidence type="ECO:0000313" key="13">
    <source>
        <dbReference type="EMBL" id="KRN21813.1"/>
    </source>
</evidence>
<dbReference type="GO" id="GO:0016817">
    <property type="term" value="F:hydrolase activity, acting on acid anhydrides"/>
    <property type="evidence" value="ECO:0007669"/>
    <property type="project" value="InterPro"/>
</dbReference>
<gene>
    <name evidence="10" type="primary">rexB</name>
    <name evidence="13" type="ORF">FD14_GL000867</name>
</gene>
<dbReference type="Pfam" id="PF12705">
    <property type="entry name" value="PDDEXK_1"/>
    <property type="match status" value="1"/>
</dbReference>
<evidence type="ECO:0000259" key="12">
    <source>
        <dbReference type="Pfam" id="PF21445"/>
    </source>
</evidence>
<keyword evidence="8 10" id="KW-0238">DNA-binding</keyword>
<keyword evidence="4 10" id="KW-0378">Hydrolase</keyword>
<dbReference type="Pfam" id="PF21445">
    <property type="entry name" value="ADDB_N"/>
    <property type="match status" value="1"/>
</dbReference>
<dbReference type="OrthoDB" id="9758506at2"/>
<dbReference type="STRING" id="1423804.FD14_GL000867"/>
<evidence type="ECO:0000313" key="14">
    <source>
        <dbReference type="Proteomes" id="UP000051442"/>
    </source>
</evidence>
<evidence type="ECO:0000256" key="1">
    <source>
        <dbReference type="ARBA" id="ARBA00022722"/>
    </source>
</evidence>
<dbReference type="PANTHER" id="PTHR30591">
    <property type="entry name" value="RECBCD ENZYME SUBUNIT RECC"/>
    <property type="match status" value="1"/>
</dbReference>
<comment type="caution">
    <text evidence="13">The sequence shown here is derived from an EMBL/GenBank/DDBJ whole genome shotgun (WGS) entry which is preliminary data.</text>
</comment>
<comment type="subunit">
    <text evidence="10">Heterodimer of AddA and RexB.</text>
</comment>
<dbReference type="GO" id="GO:0004386">
    <property type="term" value="F:helicase activity"/>
    <property type="evidence" value="ECO:0007669"/>
    <property type="project" value="UniProtKB-KW"/>
</dbReference>
<comment type="caution">
    <text evidence="10">Lacks conserved residue(s) required for the propagation of feature annotation.</text>
</comment>
<accession>A0A0R2F641</accession>
<dbReference type="Gene3D" id="3.40.50.300">
    <property type="entry name" value="P-loop containing nucleotide triphosphate hydrolases"/>
    <property type="match status" value="3"/>
</dbReference>
<dbReference type="SUPFAM" id="SSF52540">
    <property type="entry name" value="P-loop containing nucleoside triphosphate hydrolases"/>
    <property type="match status" value="1"/>
</dbReference>
<evidence type="ECO:0000256" key="4">
    <source>
        <dbReference type="ARBA" id="ARBA00022801"/>
    </source>
</evidence>
<keyword evidence="5 10" id="KW-0347">Helicase</keyword>
<dbReference type="PANTHER" id="PTHR30591:SF1">
    <property type="entry name" value="RECBCD ENZYME SUBUNIT RECC"/>
    <property type="match status" value="1"/>
</dbReference>
<dbReference type="InterPro" id="IPR027417">
    <property type="entry name" value="P-loop_NTPase"/>
</dbReference>
<sequence>MTLQFVIGKASVDHQATLLAALSKANLDHPDDQFYYLVPNHIKFESEVQVLDRLATLAGSHETAYAQSAVQVLSLTRLAWFFMKDEPAYQLPRISEAGLNMLVYQAILDHQNELRLFSGEADRPGFISLLTRQLLELKTGQVSVTDLTQVAEKLTGSSADLDAKLHDLVLIYDSFETAMMNKYVANTDLLNQLSGYLENVDLSHAHFYFDGFSQNQFSAQEMKLLTTLMQRAAEVKIALILDHGTPTMDDVSTQSLFYQPARTYTRVYQTARALQVPVLTDVVATQPRVSADLQRVESFWQVLAGGEQAQPAAPLADPKSVTIIQADNRYAEVARVAAMIRQLVTQEGYRYRDFLILTRHLDSYENILAPIMNAQEIPYFSDVQQSMVDHPLVELITALFEIKRRHFQYADVMRLLKTELLLPKTWSVADFREALFKTENWVLKLGCQGSKWTQKEPWPYARLQTDDLGTQTDADQAVSAQINGIHDFVRETLVPFYRQLDRVKNGREAAKVLVTFLTKAGVVDQLIAWRDAAIEAGDLVQAGQPEQTWQTFCDLLDEYVTILGDRIFSEPDFLALLQAGFAGANYSQIPSTLDQVTISESGIIQMNNRKITFMIGATDKVMPDTTLPTHLLNDQDRQKLELPEGAYLNDGGILTLQGEPYLNYLALMTASDRLVFTFPMNAGDDAQNQLSPYVDRLREQFQIPIVDHTATPDVTTDDLQPYLGARRATLRHLVQVSNASREHSQPLSLAWQYVYQQLRTDPLTDKLLGSIAYRNEPGKLNEDIVTGLYGTTIDSSISKLEEFYRNQYAYFLKYGLKLRERDEFELSPANTGEFFHAALDMLMKRVNAEHIDLANLDDQQRFQLVDEVTQVILNDPHNLQYAVLNSSARMQYIKSQLIAVIQQMANTFQQQSRYTPMRAKKTEVLFGHVGSESGLPALEFDLDDRRKIRVRGKIDRVDTMQLPNNEYVGIVDYKSSERKVEFDQIYEGLAMQMMTYLDVVQRNMALLTDDDQAQLAGAVYLHLQNPRFKPNEFEQDMVAALLKKERYTGVLVSDEQLLHELEPELKAGEEARVYSFKFNQGGGLRKGNSLVTRDQLEDLLRYTEYKIQEAGKDIFAGQIQLNPFKQSDQKTALTNSPYKSIMQFDPMLPENNYHLLTSTTNKEAVLKLIQEKLQAEANHNGVH</sequence>
<keyword evidence="6 10" id="KW-0269">Exonuclease</keyword>
<protein>
    <recommendedName>
        <fullName evidence="10">ATP-dependent helicase/deoxyribonuclease subunit B</fullName>
        <ecNumber evidence="10">3.1.-.-</ecNumber>
    </recommendedName>
    <alternativeName>
        <fullName evidence="10">ATP-dependent helicase/nuclease subunit RexB</fullName>
    </alternativeName>
</protein>
<evidence type="ECO:0000256" key="3">
    <source>
        <dbReference type="ARBA" id="ARBA00022763"/>
    </source>
</evidence>
<dbReference type="PATRIC" id="fig|1423804.4.peg.934"/>
<feature type="domain" description="ATP-dependent helicase/deoxyribonuclease subunit B N-terminal" evidence="12">
    <location>
        <begin position="5"/>
        <end position="294"/>
    </location>
</feature>
<dbReference type="EC" id="3.1.-.-" evidence="10"/>
<proteinExistence type="inferred from homology"/>
<reference evidence="13 14" key="1">
    <citation type="journal article" date="2015" name="Genome Announc.">
        <title>Expanding the biotechnology potential of lactobacilli through comparative genomics of 213 strains and associated genera.</title>
        <authorList>
            <person name="Sun Z."/>
            <person name="Harris H.M."/>
            <person name="McCann A."/>
            <person name="Guo C."/>
            <person name="Argimon S."/>
            <person name="Zhang W."/>
            <person name="Yang X."/>
            <person name="Jeffery I.B."/>
            <person name="Cooney J.C."/>
            <person name="Kagawa T.F."/>
            <person name="Liu W."/>
            <person name="Song Y."/>
            <person name="Salvetti E."/>
            <person name="Wrobel A."/>
            <person name="Rasinkangas P."/>
            <person name="Parkhill J."/>
            <person name="Rea M.C."/>
            <person name="O'Sullivan O."/>
            <person name="Ritari J."/>
            <person name="Douillard F.P."/>
            <person name="Paul Ross R."/>
            <person name="Yang R."/>
            <person name="Briner A.E."/>
            <person name="Felis G.E."/>
            <person name="de Vos W.M."/>
            <person name="Barrangou R."/>
            <person name="Klaenhammer T.R."/>
            <person name="Caufield P.W."/>
            <person name="Cui Y."/>
            <person name="Zhang H."/>
            <person name="O'Toole P.W."/>
        </authorList>
    </citation>
    <scope>NUCLEOTIDE SEQUENCE [LARGE SCALE GENOMIC DNA]</scope>
    <source>
        <strain evidence="13 14">DSM 23365</strain>
    </source>
</reference>
<comment type="function">
    <text evidence="10">The heterodimer acts as both an ATP-dependent DNA helicase and an ATP-dependent, dual-direction single-stranded exonuclease. Recognizes the chi site generating a DNA molecule suitable for the initiation of homologous recombination. This subunit has 5' -&gt; 3' nuclease activity but not helicase activity.</text>
</comment>
<evidence type="ECO:0000256" key="6">
    <source>
        <dbReference type="ARBA" id="ARBA00022839"/>
    </source>
</evidence>
<dbReference type="EMBL" id="AYZM01000104">
    <property type="protein sequence ID" value="KRN21813.1"/>
    <property type="molecule type" value="Genomic_DNA"/>
</dbReference>
<evidence type="ECO:0000259" key="11">
    <source>
        <dbReference type="Pfam" id="PF12705"/>
    </source>
</evidence>
<keyword evidence="14" id="KW-1185">Reference proteome</keyword>
<comment type="cofactor">
    <cofactor evidence="10">
        <name>Mg(2+)</name>
        <dbReference type="ChEBI" id="CHEBI:18420"/>
    </cofactor>
</comment>
<keyword evidence="1 10" id="KW-0540">Nuclease</keyword>
<feature type="domain" description="PD-(D/E)XK endonuclease-like" evidence="11">
    <location>
        <begin position="796"/>
        <end position="1124"/>
    </location>
</feature>
<dbReference type="InterPro" id="IPR038726">
    <property type="entry name" value="PDDEXK_AddAB-type"/>
</dbReference>
<evidence type="ECO:0000256" key="7">
    <source>
        <dbReference type="ARBA" id="ARBA00022840"/>
    </source>
</evidence>